<comment type="caution">
    <text evidence="1">The sequence shown here is derived from an EMBL/GenBank/DDBJ whole genome shotgun (WGS) entry which is preliminary data.</text>
</comment>
<evidence type="ECO:0000313" key="2">
    <source>
        <dbReference type="Proteomes" id="UP000176494"/>
    </source>
</evidence>
<gene>
    <name evidence="1" type="ORF">A2114_01775</name>
</gene>
<name>A0A1G2Q807_9BACT</name>
<evidence type="ECO:0000313" key="1">
    <source>
        <dbReference type="EMBL" id="OHA56666.1"/>
    </source>
</evidence>
<dbReference type="Proteomes" id="UP000176494">
    <property type="component" value="Unassembled WGS sequence"/>
</dbReference>
<organism evidence="1 2">
    <name type="scientific">Candidatus Vogelbacteria bacterium GWA1_51_14</name>
    <dbReference type="NCBI Taxonomy" id="1802435"/>
    <lineage>
        <taxon>Bacteria</taxon>
        <taxon>Candidatus Vogeliibacteriota</taxon>
    </lineage>
</organism>
<sequence length="133" mass="15755">MVIRLFRRLGSKQGRLHYMMKRKFEKVLESFQKCPNDSDLRSLVSRSRDKKFTAELAVELFSLCVSEKQRESVFTVFRKKMMTEAHLLRFLAATIDGGRPMSDHWVRKVEARFRKKYPQVAERLLLETTQQVA</sequence>
<accession>A0A1G2Q807</accession>
<dbReference type="AlphaFoldDB" id="A0A1G2Q807"/>
<dbReference type="STRING" id="1802435.A2114_01775"/>
<proteinExistence type="predicted"/>
<dbReference type="EMBL" id="MHTG01000035">
    <property type="protein sequence ID" value="OHA56666.1"/>
    <property type="molecule type" value="Genomic_DNA"/>
</dbReference>
<reference evidence="1 2" key="1">
    <citation type="journal article" date="2016" name="Nat. Commun.">
        <title>Thousands of microbial genomes shed light on interconnected biogeochemical processes in an aquifer system.</title>
        <authorList>
            <person name="Anantharaman K."/>
            <person name="Brown C.T."/>
            <person name="Hug L.A."/>
            <person name="Sharon I."/>
            <person name="Castelle C.J."/>
            <person name="Probst A.J."/>
            <person name="Thomas B.C."/>
            <person name="Singh A."/>
            <person name="Wilkins M.J."/>
            <person name="Karaoz U."/>
            <person name="Brodie E.L."/>
            <person name="Williams K.H."/>
            <person name="Hubbard S.S."/>
            <person name="Banfield J.F."/>
        </authorList>
    </citation>
    <scope>NUCLEOTIDE SEQUENCE [LARGE SCALE GENOMIC DNA]</scope>
</reference>
<protein>
    <submittedName>
        <fullName evidence="1">Uncharacterized protein</fullName>
    </submittedName>
</protein>